<evidence type="ECO:0000259" key="2">
    <source>
        <dbReference type="PROSITE" id="PS50190"/>
    </source>
</evidence>
<dbReference type="PANTHER" id="PTHR10663:SF338">
    <property type="entry name" value="PH AND SEC7 DOMAIN-CONTAINING PROTEIN 4"/>
    <property type="match status" value="1"/>
</dbReference>
<evidence type="ECO:0000313" key="4">
    <source>
        <dbReference type="Proteomes" id="UP001460270"/>
    </source>
</evidence>
<dbReference type="InterPro" id="IPR035999">
    <property type="entry name" value="Sec7_dom_sf"/>
</dbReference>
<dbReference type="GO" id="GO:0005085">
    <property type="term" value="F:guanyl-nucleotide exchange factor activity"/>
    <property type="evidence" value="ECO:0007669"/>
    <property type="project" value="InterPro"/>
</dbReference>
<dbReference type="InterPro" id="IPR000904">
    <property type="entry name" value="Sec7_dom"/>
</dbReference>
<dbReference type="PANTHER" id="PTHR10663">
    <property type="entry name" value="GUANYL-NUCLEOTIDE EXCHANGE FACTOR"/>
    <property type="match status" value="1"/>
</dbReference>
<proteinExistence type="predicted"/>
<dbReference type="Pfam" id="PF01369">
    <property type="entry name" value="Sec7"/>
    <property type="match status" value="1"/>
</dbReference>
<dbReference type="GO" id="GO:0032012">
    <property type="term" value="P:regulation of ARF protein signal transduction"/>
    <property type="evidence" value="ECO:0007669"/>
    <property type="project" value="InterPro"/>
</dbReference>
<feature type="compositionally biased region" description="Polar residues" evidence="1">
    <location>
        <begin position="20"/>
        <end position="33"/>
    </location>
</feature>
<dbReference type="InterPro" id="IPR023394">
    <property type="entry name" value="Sec7_C_sf"/>
</dbReference>
<evidence type="ECO:0000313" key="3">
    <source>
        <dbReference type="EMBL" id="KAK7895372.1"/>
    </source>
</evidence>
<protein>
    <recommendedName>
        <fullName evidence="2">SEC7 domain-containing protein</fullName>
    </recommendedName>
</protein>
<gene>
    <name evidence="3" type="ORF">WMY93_020697</name>
</gene>
<accession>A0AAW0N8I5</accession>
<dbReference type="PROSITE" id="PS50190">
    <property type="entry name" value="SEC7"/>
    <property type="match status" value="1"/>
</dbReference>
<dbReference type="Proteomes" id="UP001460270">
    <property type="component" value="Unassembled WGS sequence"/>
</dbReference>
<dbReference type="AlphaFoldDB" id="A0AAW0N8I5"/>
<name>A0AAW0N8I5_9GOBI</name>
<organism evidence="3 4">
    <name type="scientific">Mugilogobius chulae</name>
    <name type="common">yellowstripe goby</name>
    <dbReference type="NCBI Taxonomy" id="88201"/>
    <lineage>
        <taxon>Eukaryota</taxon>
        <taxon>Metazoa</taxon>
        <taxon>Chordata</taxon>
        <taxon>Craniata</taxon>
        <taxon>Vertebrata</taxon>
        <taxon>Euteleostomi</taxon>
        <taxon>Actinopterygii</taxon>
        <taxon>Neopterygii</taxon>
        <taxon>Teleostei</taxon>
        <taxon>Neoteleostei</taxon>
        <taxon>Acanthomorphata</taxon>
        <taxon>Gobiaria</taxon>
        <taxon>Gobiiformes</taxon>
        <taxon>Gobioidei</taxon>
        <taxon>Gobiidae</taxon>
        <taxon>Gobionellinae</taxon>
        <taxon>Mugilogobius</taxon>
    </lineage>
</organism>
<dbReference type="SMART" id="SM00222">
    <property type="entry name" value="Sec7"/>
    <property type="match status" value="1"/>
</dbReference>
<feature type="domain" description="SEC7" evidence="2">
    <location>
        <begin position="115"/>
        <end position="291"/>
    </location>
</feature>
<dbReference type="Gene3D" id="1.10.1000.11">
    <property type="entry name" value="Arf Nucleotide-binding Site Opener,domain 2"/>
    <property type="match status" value="1"/>
</dbReference>
<sequence length="329" mass="36931">MCTDVHQHAQRDQAEEEEQSGVSEVTTENTAQANSVEAFNSQRDGENMTCINAEVVQTQHDDLQPEENMKGIEINCENNVAGLTVTEETTIIRNGQVTCEVKAAEEDEDEVHLGENGVDQTMSPHVNGEVDTDEARLLADKLFKLDGIQRKDVVKYLDKDNAFSHAVGEEYLKYFDFSGQTLDQALRSFLGVVVLIGESQERERVLQHFSRRYLECNPNSFSSPGCVLALTCAMMLLNTDLHGQLYNSIKAEPLQWALDEEELSSVLLEESTEVLAPLRLKDNPFLDVPLDKNAVVIKQGFLQRKIHADVDGKRSKDTENKDLRVYKQG</sequence>
<feature type="compositionally biased region" description="Basic and acidic residues" evidence="1">
    <location>
        <begin position="1"/>
        <end position="13"/>
    </location>
</feature>
<dbReference type="SUPFAM" id="SSF48425">
    <property type="entry name" value="Sec7 domain"/>
    <property type="match status" value="1"/>
</dbReference>
<keyword evidence="4" id="KW-1185">Reference proteome</keyword>
<reference evidence="4" key="1">
    <citation type="submission" date="2024-04" db="EMBL/GenBank/DDBJ databases">
        <title>Salinicola lusitanus LLJ914,a marine bacterium isolated from the Okinawa Trough.</title>
        <authorList>
            <person name="Li J."/>
        </authorList>
    </citation>
    <scope>NUCLEOTIDE SEQUENCE [LARGE SCALE GENOMIC DNA]</scope>
</reference>
<evidence type="ECO:0000256" key="1">
    <source>
        <dbReference type="SAM" id="MobiDB-lite"/>
    </source>
</evidence>
<dbReference type="EMBL" id="JBBPFD010000015">
    <property type="protein sequence ID" value="KAK7895372.1"/>
    <property type="molecule type" value="Genomic_DNA"/>
</dbReference>
<feature type="region of interest" description="Disordered" evidence="1">
    <location>
        <begin position="1"/>
        <end position="33"/>
    </location>
</feature>
<comment type="caution">
    <text evidence="3">The sequence shown here is derived from an EMBL/GenBank/DDBJ whole genome shotgun (WGS) entry which is preliminary data.</text>
</comment>